<dbReference type="EMBL" id="SDWJ01000002">
    <property type="protein sequence ID" value="MVZ98790.1"/>
    <property type="molecule type" value="Genomic_DNA"/>
</dbReference>
<protein>
    <submittedName>
        <fullName evidence="1">Uncharacterized protein</fullName>
    </submittedName>
</protein>
<sequence length="73" mass="7230">MPTNGSIDLSSMALFAGAALSLASATVASQVALGLGAMFALAAAIVSMRRFILTVDNGAIPISNRADEAASSC</sequence>
<evidence type="ECO:0000313" key="2">
    <source>
        <dbReference type="Proteomes" id="UP000471147"/>
    </source>
</evidence>
<evidence type="ECO:0000313" key="1">
    <source>
        <dbReference type="EMBL" id="MVZ98790.1"/>
    </source>
</evidence>
<name>A0A6I4M4K5_9SPHN</name>
<dbReference type="RefSeq" id="WP_160354647.1">
    <property type="nucleotide sequence ID" value="NZ_SDWJ01000002.1"/>
</dbReference>
<dbReference type="AlphaFoldDB" id="A0A6I4M4K5"/>
<dbReference type="Proteomes" id="UP000471147">
    <property type="component" value="Unassembled WGS sequence"/>
</dbReference>
<comment type="caution">
    <text evidence="1">The sequence shown here is derived from an EMBL/GenBank/DDBJ whole genome shotgun (WGS) entry which is preliminary data.</text>
</comment>
<gene>
    <name evidence="1" type="ORF">EUU23_13945</name>
</gene>
<accession>A0A6I4M4K5</accession>
<organism evidence="1 2">
    <name type="scientific">Sphingorhabdus profundilacus</name>
    <dbReference type="NCBI Taxonomy" id="2509718"/>
    <lineage>
        <taxon>Bacteria</taxon>
        <taxon>Pseudomonadati</taxon>
        <taxon>Pseudomonadota</taxon>
        <taxon>Alphaproteobacteria</taxon>
        <taxon>Sphingomonadales</taxon>
        <taxon>Sphingomonadaceae</taxon>
        <taxon>Sphingorhabdus</taxon>
    </lineage>
</organism>
<keyword evidence="2" id="KW-1185">Reference proteome</keyword>
<proteinExistence type="predicted"/>
<reference evidence="1 2" key="1">
    <citation type="submission" date="2019-01" db="EMBL/GenBank/DDBJ databases">
        <title>Sphingorhabdus lacus sp.nov., isolated from an oligotrophic freshwater lake.</title>
        <authorList>
            <person name="Park M."/>
        </authorList>
    </citation>
    <scope>NUCLEOTIDE SEQUENCE [LARGE SCALE GENOMIC DNA]</scope>
    <source>
        <strain evidence="1 2">IMCC26285</strain>
    </source>
</reference>